<evidence type="ECO:0000256" key="1">
    <source>
        <dbReference type="ARBA" id="ARBA00022574"/>
    </source>
</evidence>
<protein>
    <recommendedName>
        <fullName evidence="4">HTH cro/C1-type domain-containing protein</fullName>
    </recommendedName>
</protein>
<dbReference type="PRINTS" id="PR00320">
    <property type="entry name" value="GPROTEINBRPT"/>
</dbReference>
<dbReference type="SUPFAM" id="SSF50978">
    <property type="entry name" value="WD40 repeat-like"/>
    <property type="match status" value="3"/>
</dbReference>
<feature type="repeat" description="WD" evidence="3">
    <location>
        <begin position="963"/>
        <end position="1004"/>
    </location>
</feature>
<dbReference type="RefSeq" id="WP_220193732.1">
    <property type="nucleotide sequence ID" value="NZ_BNJF01000001.1"/>
</dbReference>
<feature type="repeat" description="WD" evidence="3">
    <location>
        <begin position="921"/>
        <end position="962"/>
    </location>
</feature>
<dbReference type="Pfam" id="PF25173">
    <property type="entry name" value="Beta-prop_WDR3_1st"/>
    <property type="match status" value="1"/>
</dbReference>
<dbReference type="InterPro" id="IPR015943">
    <property type="entry name" value="WD40/YVTN_repeat-like_dom_sf"/>
</dbReference>
<comment type="caution">
    <text evidence="5">The sequence shown here is derived from an EMBL/GenBank/DDBJ whole genome shotgun (WGS) entry which is preliminary data.</text>
</comment>
<dbReference type="PRINTS" id="PR00364">
    <property type="entry name" value="DISEASERSIST"/>
</dbReference>
<dbReference type="InterPro" id="IPR036322">
    <property type="entry name" value="WD40_repeat_dom_sf"/>
</dbReference>
<keyword evidence="6" id="KW-1185">Reference proteome</keyword>
<dbReference type="CDD" id="cd00093">
    <property type="entry name" value="HTH_XRE"/>
    <property type="match status" value="1"/>
</dbReference>
<dbReference type="SUPFAM" id="SSF47413">
    <property type="entry name" value="lambda repressor-like DNA-binding domains"/>
    <property type="match status" value="1"/>
</dbReference>
<dbReference type="PROSITE" id="PS50943">
    <property type="entry name" value="HTH_CROC1"/>
    <property type="match status" value="1"/>
</dbReference>
<reference evidence="5" key="1">
    <citation type="submission" date="2020-10" db="EMBL/GenBank/DDBJ databases">
        <title>Taxonomic study of unclassified bacteria belonging to the class Ktedonobacteria.</title>
        <authorList>
            <person name="Yabe S."/>
            <person name="Wang C.M."/>
            <person name="Zheng Y."/>
            <person name="Sakai Y."/>
            <person name="Cavaletti L."/>
            <person name="Monciardini P."/>
            <person name="Donadio S."/>
        </authorList>
    </citation>
    <scope>NUCLEOTIDE SEQUENCE</scope>
    <source>
        <strain evidence="5">SOSP1-1</strain>
    </source>
</reference>
<feature type="repeat" description="WD" evidence="3">
    <location>
        <begin position="837"/>
        <end position="878"/>
    </location>
</feature>
<feature type="repeat" description="WD" evidence="3">
    <location>
        <begin position="585"/>
        <end position="626"/>
    </location>
</feature>
<dbReference type="AlphaFoldDB" id="A0A8J3I2L1"/>
<name>A0A8J3I2L1_9CHLR</name>
<dbReference type="PROSITE" id="PS50082">
    <property type="entry name" value="WD_REPEATS_2"/>
    <property type="match status" value="14"/>
</dbReference>
<evidence type="ECO:0000313" key="6">
    <source>
        <dbReference type="Proteomes" id="UP000612362"/>
    </source>
</evidence>
<dbReference type="Gene3D" id="2.130.10.10">
    <property type="entry name" value="YVTN repeat-like/Quinoprotein amine dehydrogenase"/>
    <property type="match status" value="5"/>
</dbReference>
<dbReference type="Gene3D" id="1.10.260.40">
    <property type="entry name" value="lambda repressor-like DNA-binding domains"/>
    <property type="match status" value="1"/>
</dbReference>
<feature type="repeat" description="WD" evidence="3">
    <location>
        <begin position="711"/>
        <end position="752"/>
    </location>
</feature>
<dbReference type="PROSITE" id="PS00678">
    <property type="entry name" value="WD_REPEATS_1"/>
    <property type="match status" value="11"/>
</dbReference>
<evidence type="ECO:0000256" key="2">
    <source>
        <dbReference type="ARBA" id="ARBA00022737"/>
    </source>
</evidence>
<dbReference type="InterPro" id="IPR027417">
    <property type="entry name" value="P-loop_NTPase"/>
</dbReference>
<dbReference type="Pfam" id="PF01381">
    <property type="entry name" value="HTH_3"/>
    <property type="match status" value="1"/>
</dbReference>
<feature type="repeat" description="WD" evidence="3">
    <location>
        <begin position="795"/>
        <end position="836"/>
    </location>
</feature>
<dbReference type="EMBL" id="BNJF01000001">
    <property type="protein sequence ID" value="GHO44329.1"/>
    <property type="molecule type" value="Genomic_DNA"/>
</dbReference>
<dbReference type="InterPro" id="IPR019775">
    <property type="entry name" value="WD40_repeat_CS"/>
</dbReference>
<dbReference type="PROSITE" id="PS50231">
    <property type="entry name" value="RICIN_B_LECTIN"/>
    <property type="match status" value="1"/>
</dbReference>
<feature type="repeat" description="WD" evidence="3">
    <location>
        <begin position="879"/>
        <end position="920"/>
    </location>
</feature>
<organism evidence="5 6">
    <name type="scientific">Ktedonospora formicarum</name>
    <dbReference type="NCBI Taxonomy" id="2778364"/>
    <lineage>
        <taxon>Bacteria</taxon>
        <taxon>Bacillati</taxon>
        <taxon>Chloroflexota</taxon>
        <taxon>Ktedonobacteria</taxon>
        <taxon>Ktedonobacterales</taxon>
        <taxon>Ktedonobacteraceae</taxon>
        <taxon>Ktedonospora</taxon>
    </lineage>
</organism>
<sequence length="1206" mass="135510">MGRKEKRIELENGEAVSIGARMRLARQEKGIRISDMARLIGYTKSRLSSVENGYGHPSQELLLAYEQTLALTSGSLLTQETPAKPLSMPTLHSPETPLAVAEIDDERAVFEKTVISVEMRTTTMSSGGVQEHTSEAPRIASFYGRVRELQTLEQWIEHDRCRVASVLGIGGVGKTMLASMLKERIKDQFEFVYWRTLQNALPLEEFLVDCIRFLSGLEQVELPDDVGELIERLGAYLHEHRCLLILDNVETILVSGQSAGNYRPGYEGYGELVEYVADNAHKSCLILTSRELPREIEFWTRSSAHLLQLAGIGLEEGRLILQERELVGSDEEFMELIHVYAGNPLALKLVAAPIREIFGGEISEFLSERGMVIGDIYDLIDKQFHRLSDQEQEMIYWLALACEPVSLNDISKEIVRPVPRRELLAALDSLRRRSMIENSNGSRFTLQPVIMEYVTDALVENVCQEIERKQYSLLTSHALIRAQAKDHIRNNQIRLFLEPIGLQLLTKLGKMECEARLKEMLKDLQNQRPQTPEYTAGNLLNLLVQLKIDLRSYDFSNLVVWNAYLQDVSLPKVNFVSSQLEHCVFSDTFGSILSVAVCDDGSKLAAGTANGDVRLWNAHTGAPLGICQGHTDWVRAVDISHDGSKVISGSDDQFLRLWDTRTTQCLKTLIGHTNRIRSVAFSPKDDLIISASDDMTLMLWDIEKGECLYTFRGHESRVWAVAYSHDSRYVASGSSDYTVRLWDVESGECLHVMRGHKGRVHAVTFSPDGCYLASGGEDQTVRLWDLRTGQCLKIFYGHTGRIWPVRFSYDSKRLASGSDDRSIRIWDVESGECSSTLRGHNNRVWALAYSPDDQMLVSGSDDQTIRLWSCEDGQCFKTLQGHSSRVRSVCFSPDGLRLLSGSDDRAVRLWNVDTGRSIKTLQGHSTWIYTVAYSPQGNIVASGSDDQTIRLWDVNTGYCLRTLGGHGNWVRSVCFSPDGTQLLSGSDDQTVRLWQVNTGLCIRVLQENKSRIWTVAFSPDGSTVASGGEDAIIRLWHKESGELRYQLAGHEKRVRSVTFSPDGRLLASCSDDSTVRLWDLASGQCIRVLRGHINWIWSVAFSPDSAYLTSGGDDNSLRLWDVEEGRLLWSGYEHSKRIYSVAFHPMGESIASGSYDGTIRLWNVATGECYKTLRRERPYEDMNIRGVTGISPAQRAMLRTLGAIEE</sequence>
<dbReference type="Gene3D" id="3.40.50.300">
    <property type="entry name" value="P-loop containing nucleotide triphosphate hydrolases"/>
    <property type="match status" value="1"/>
</dbReference>
<dbReference type="Pfam" id="PF00400">
    <property type="entry name" value="WD40"/>
    <property type="match status" value="10"/>
</dbReference>
<accession>A0A8J3I2L1</accession>
<dbReference type="GO" id="GO:0003677">
    <property type="term" value="F:DNA binding"/>
    <property type="evidence" value="ECO:0007669"/>
    <property type="project" value="InterPro"/>
</dbReference>
<dbReference type="PANTHER" id="PTHR44129">
    <property type="entry name" value="WD REPEAT-CONTAINING PROTEIN POP1"/>
    <property type="match status" value="1"/>
</dbReference>
<dbReference type="CDD" id="cd00200">
    <property type="entry name" value="WD40"/>
    <property type="match status" value="2"/>
</dbReference>
<feature type="repeat" description="WD" evidence="3">
    <location>
        <begin position="1089"/>
        <end position="1130"/>
    </location>
</feature>
<dbReference type="InterPro" id="IPR001387">
    <property type="entry name" value="Cro/C1-type_HTH"/>
</dbReference>
<feature type="repeat" description="WD" evidence="3">
    <location>
        <begin position="669"/>
        <end position="710"/>
    </location>
</feature>
<evidence type="ECO:0000313" key="5">
    <source>
        <dbReference type="EMBL" id="GHO44329.1"/>
    </source>
</evidence>
<dbReference type="PROSITE" id="PS50294">
    <property type="entry name" value="WD_REPEATS_REGION"/>
    <property type="match status" value="13"/>
</dbReference>
<feature type="repeat" description="WD" evidence="3">
    <location>
        <begin position="1047"/>
        <end position="1088"/>
    </location>
</feature>
<dbReference type="SMART" id="SM00320">
    <property type="entry name" value="WD40"/>
    <property type="match status" value="14"/>
</dbReference>
<dbReference type="InterPro" id="IPR010982">
    <property type="entry name" value="Lambda_DNA-bd_dom_sf"/>
</dbReference>
<feature type="repeat" description="WD" evidence="3">
    <location>
        <begin position="1005"/>
        <end position="1046"/>
    </location>
</feature>
<dbReference type="Pfam" id="PF00931">
    <property type="entry name" value="NB-ARC"/>
    <property type="match status" value="1"/>
</dbReference>
<evidence type="ECO:0000259" key="4">
    <source>
        <dbReference type="PROSITE" id="PS50943"/>
    </source>
</evidence>
<dbReference type="Proteomes" id="UP000612362">
    <property type="component" value="Unassembled WGS sequence"/>
</dbReference>
<evidence type="ECO:0000256" key="3">
    <source>
        <dbReference type="PROSITE-ProRule" id="PRU00221"/>
    </source>
</evidence>
<feature type="repeat" description="WD" evidence="3">
    <location>
        <begin position="753"/>
        <end position="794"/>
    </location>
</feature>
<feature type="repeat" description="WD" evidence="3">
    <location>
        <begin position="627"/>
        <end position="668"/>
    </location>
</feature>
<feature type="repeat" description="WD" evidence="3">
    <location>
        <begin position="1131"/>
        <end position="1172"/>
    </location>
</feature>
<dbReference type="SMART" id="SM00530">
    <property type="entry name" value="HTH_XRE"/>
    <property type="match status" value="1"/>
</dbReference>
<dbReference type="GO" id="GO:0043531">
    <property type="term" value="F:ADP binding"/>
    <property type="evidence" value="ECO:0007669"/>
    <property type="project" value="InterPro"/>
</dbReference>
<dbReference type="SUPFAM" id="SSF52540">
    <property type="entry name" value="P-loop containing nucleoside triphosphate hydrolases"/>
    <property type="match status" value="1"/>
</dbReference>
<dbReference type="InterPro" id="IPR020472">
    <property type="entry name" value="WD40_PAC1"/>
</dbReference>
<keyword evidence="2" id="KW-0677">Repeat</keyword>
<feature type="domain" description="HTH cro/C1-type" evidence="4">
    <location>
        <begin position="22"/>
        <end position="76"/>
    </location>
</feature>
<dbReference type="InterPro" id="IPR002182">
    <property type="entry name" value="NB-ARC"/>
</dbReference>
<keyword evidence="1 3" id="KW-0853">WD repeat</keyword>
<proteinExistence type="predicted"/>
<dbReference type="InterPro" id="IPR050349">
    <property type="entry name" value="WD_LIS1/nudF_dynein_reg"/>
</dbReference>
<gene>
    <name evidence="5" type="ORF">KSX_24920</name>
</gene>
<dbReference type="InterPro" id="IPR001680">
    <property type="entry name" value="WD40_rpt"/>
</dbReference>